<organism evidence="1 2">
    <name type="scientific">Aspergillus taichungensis</name>
    <dbReference type="NCBI Taxonomy" id="482145"/>
    <lineage>
        <taxon>Eukaryota</taxon>
        <taxon>Fungi</taxon>
        <taxon>Dikarya</taxon>
        <taxon>Ascomycota</taxon>
        <taxon>Pezizomycotina</taxon>
        <taxon>Eurotiomycetes</taxon>
        <taxon>Eurotiomycetidae</taxon>
        <taxon>Eurotiales</taxon>
        <taxon>Aspergillaceae</taxon>
        <taxon>Aspergillus</taxon>
        <taxon>Aspergillus subgen. Circumdati</taxon>
    </lineage>
</organism>
<keyword evidence="2" id="KW-1185">Reference proteome</keyword>
<dbReference type="EMBL" id="KZ559543">
    <property type="protein sequence ID" value="PLN80812.1"/>
    <property type="molecule type" value="Genomic_DNA"/>
</dbReference>
<name>A0A2J5HTW9_9EURO</name>
<gene>
    <name evidence="1" type="ORF">BDW42DRAFT_170198</name>
</gene>
<reference evidence="2" key="1">
    <citation type="submission" date="2017-12" db="EMBL/GenBank/DDBJ databases">
        <authorList>
            <consortium name="DOE Joint Genome Institute"/>
            <person name="Mondo S.J."/>
            <person name="Kjaerbolling I."/>
            <person name="Vesth T.C."/>
            <person name="Frisvad J.C."/>
            <person name="Nybo J.L."/>
            <person name="Theobald S."/>
            <person name="Kuo A."/>
            <person name="Bowyer P."/>
            <person name="Matsuda Y."/>
            <person name="Lyhne E.K."/>
            <person name="Kogle M.E."/>
            <person name="Clum A."/>
            <person name="Lipzen A."/>
            <person name="Salamov A."/>
            <person name="Ngan C.Y."/>
            <person name="Daum C."/>
            <person name="Chiniquy J."/>
            <person name="Barry K."/>
            <person name="LaButti K."/>
            <person name="Haridas S."/>
            <person name="Simmons B.A."/>
            <person name="Magnuson J.K."/>
            <person name="Mortensen U.H."/>
            <person name="Larsen T.O."/>
            <person name="Grigoriev I.V."/>
            <person name="Baker S.E."/>
            <person name="Andersen M.R."/>
            <person name="Nordberg H.P."/>
            <person name="Cantor M.N."/>
            <person name="Hua S.X."/>
        </authorList>
    </citation>
    <scope>NUCLEOTIDE SEQUENCE [LARGE SCALE GENOMIC DNA]</scope>
    <source>
        <strain evidence="2">IBT 19404</strain>
    </source>
</reference>
<evidence type="ECO:0000313" key="1">
    <source>
        <dbReference type="EMBL" id="PLN80812.1"/>
    </source>
</evidence>
<accession>A0A2J5HTW9</accession>
<evidence type="ECO:0000313" key="2">
    <source>
        <dbReference type="Proteomes" id="UP000235023"/>
    </source>
</evidence>
<sequence>MNKDSIPFLCMAAQAIYLFSDLLETGGMSVFMLPVCLSEWLVGLGRDFAAWCK</sequence>
<proteinExistence type="predicted"/>
<dbReference type="Proteomes" id="UP000235023">
    <property type="component" value="Unassembled WGS sequence"/>
</dbReference>
<dbReference type="AlphaFoldDB" id="A0A2J5HTW9"/>
<protein>
    <submittedName>
        <fullName evidence="1">Uncharacterized protein</fullName>
    </submittedName>
</protein>